<feature type="signal peptide" evidence="1">
    <location>
        <begin position="1"/>
        <end position="18"/>
    </location>
</feature>
<organism evidence="2 3">
    <name type="scientific">Brassica cretica</name>
    <name type="common">Mustard</name>
    <dbReference type="NCBI Taxonomy" id="69181"/>
    <lineage>
        <taxon>Eukaryota</taxon>
        <taxon>Viridiplantae</taxon>
        <taxon>Streptophyta</taxon>
        <taxon>Embryophyta</taxon>
        <taxon>Tracheophyta</taxon>
        <taxon>Spermatophyta</taxon>
        <taxon>Magnoliopsida</taxon>
        <taxon>eudicotyledons</taxon>
        <taxon>Gunneridae</taxon>
        <taxon>Pentapetalae</taxon>
        <taxon>rosids</taxon>
        <taxon>malvids</taxon>
        <taxon>Brassicales</taxon>
        <taxon>Brassicaceae</taxon>
        <taxon>Brassiceae</taxon>
        <taxon>Brassica</taxon>
    </lineage>
</organism>
<reference evidence="2" key="1">
    <citation type="submission" date="2019-12" db="EMBL/GenBank/DDBJ databases">
        <title>Genome sequencing and annotation of Brassica cretica.</title>
        <authorList>
            <person name="Studholme D.J."/>
            <person name="Sarris P."/>
        </authorList>
    </citation>
    <scope>NUCLEOTIDE SEQUENCE</scope>
    <source>
        <strain evidence="2">PFS-109/04</strain>
        <tissue evidence="2">Leaf</tissue>
    </source>
</reference>
<proteinExistence type="predicted"/>
<protein>
    <recommendedName>
        <fullName evidence="4">Secreted protein</fullName>
    </recommendedName>
</protein>
<dbReference type="AlphaFoldDB" id="A0A8S9NSB3"/>
<evidence type="ECO:0008006" key="4">
    <source>
        <dbReference type="Google" id="ProtNLM"/>
    </source>
</evidence>
<keyword evidence="1" id="KW-0732">Signal</keyword>
<evidence type="ECO:0000313" key="3">
    <source>
        <dbReference type="Proteomes" id="UP000712600"/>
    </source>
</evidence>
<feature type="chain" id="PRO_5035764637" description="Secreted protein" evidence="1">
    <location>
        <begin position="19"/>
        <end position="139"/>
    </location>
</feature>
<name>A0A8S9NSB3_BRACR</name>
<evidence type="ECO:0000313" key="2">
    <source>
        <dbReference type="EMBL" id="KAF3505510.1"/>
    </source>
</evidence>
<comment type="caution">
    <text evidence="2">The sequence shown here is derived from an EMBL/GenBank/DDBJ whole genome shotgun (WGS) entry which is preliminary data.</text>
</comment>
<evidence type="ECO:0000256" key="1">
    <source>
        <dbReference type="SAM" id="SignalP"/>
    </source>
</evidence>
<dbReference type="EMBL" id="QGKX02001521">
    <property type="protein sequence ID" value="KAF3505510.1"/>
    <property type="molecule type" value="Genomic_DNA"/>
</dbReference>
<sequence length="139" mass="15688">MLRPLTLAVMVMVIGTRGNKVARTGSSSQLTHDRAHDMRLMGSRSRRHRGLRKDQCHVIPDETAHDPHKSSGKRIASQIVTPTRHDIDDNVTKRPRVSPRLLTFSPTEKTLPADSQIIGALNGMKIVDKLTKMWSYMIR</sequence>
<dbReference type="Proteomes" id="UP000712600">
    <property type="component" value="Unassembled WGS sequence"/>
</dbReference>
<gene>
    <name evidence="2" type="ORF">F2Q69_00006359</name>
</gene>
<accession>A0A8S9NSB3</accession>